<evidence type="ECO:0000256" key="2">
    <source>
        <dbReference type="ARBA" id="ARBA00005745"/>
    </source>
</evidence>
<dbReference type="OrthoDB" id="9805682at2"/>
<feature type="transmembrane region" description="Helical" evidence="8">
    <location>
        <begin position="221"/>
        <end position="240"/>
    </location>
</feature>
<comment type="subcellular location">
    <subcellularLocation>
        <location evidence="1">Cell inner membrane</location>
        <topology evidence="1">Multi-pass membrane protein</topology>
    </subcellularLocation>
</comment>
<organism evidence="10 11">
    <name type="scientific">Lachnospira eligens</name>
    <dbReference type="NCBI Taxonomy" id="39485"/>
    <lineage>
        <taxon>Bacteria</taxon>
        <taxon>Bacillati</taxon>
        <taxon>Bacillota</taxon>
        <taxon>Clostridia</taxon>
        <taxon>Lachnospirales</taxon>
        <taxon>Lachnospiraceae</taxon>
        <taxon>Lachnospira</taxon>
    </lineage>
</organism>
<dbReference type="PRINTS" id="PR00812">
    <property type="entry name" value="BCTERIALGSPF"/>
</dbReference>
<evidence type="ECO:0000259" key="9">
    <source>
        <dbReference type="Pfam" id="PF00482"/>
    </source>
</evidence>
<evidence type="ECO:0000256" key="5">
    <source>
        <dbReference type="ARBA" id="ARBA00022692"/>
    </source>
</evidence>
<name>A0A174YP33_9FIRM</name>
<protein>
    <submittedName>
        <fullName evidence="10">Type IV pilin biogenesis protein</fullName>
    </submittedName>
</protein>
<gene>
    <name evidence="10" type="primary">gspF</name>
    <name evidence="10" type="ORF">ERS852490_01296</name>
</gene>
<dbReference type="FunFam" id="1.20.81.30:FF:000001">
    <property type="entry name" value="Type II secretion system protein F"/>
    <property type="match status" value="2"/>
</dbReference>
<feature type="transmembrane region" description="Helical" evidence="8">
    <location>
        <begin position="375"/>
        <end position="392"/>
    </location>
</feature>
<dbReference type="EMBL" id="CZBU01000003">
    <property type="protein sequence ID" value="CUQ76883.1"/>
    <property type="molecule type" value="Genomic_DNA"/>
</dbReference>
<proteinExistence type="inferred from homology"/>
<accession>A0A174YP33</accession>
<reference evidence="10 11" key="1">
    <citation type="submission" date="2015-09" db="EMBL/GenBank/DDBJ databases">
        <authorList>
            <consortium name="Pathogen Informatics"/>
        </authorList>
    </citation>
    <scope>NUCLEOTIDE SEQUENCE [LARGE SCALE GENOMIC DNA]</scope>
    <source>
        <strain evidence="10 11">2789STDY5834875</strain>
    </source>
</reference>
<keyword evidence="3" id="KW-1003">Cell membrane</keyword>
<dbReference type="Pfam" id="PF00482">
    <property type="entry name" value="T2SSF"/>
    <property type="match status" value="2"/>
</dbReference>
<dbReference type="RefSeq" id="WP_055215419.1">
    <property type="nucleotide sequence ID" value="NZ_CZBU01000003.1"/>
</dbReference>
<feature type="domain" description="Type II secretion system protein GspF" evidence="9">
    <location>
        <begin position="272"/>
        <end position="394"/>
    </location>
</feature>
<dbReference type="PANTHER" id="PTHR30012:SF0">
    <property type="entry name" value="TYPE II SECRETION SYSTEM PROTEIN F-RELATED"/>
    <property type="match status" value="1"/>
</dbReference>
<evidence type="ECO:0000256" key="1">
    <source>
        <dbReference type="ARBA" id="ARBA00004429"/>
    </source>
</evidence>
<comment type="similarity">
    <text evidence="2">Belongs to the GSP F family.</text>
</comment>
<dbReference type="GO" id="GO:0015628">
    <property type="term" value="P:protein secretion by the type II secretion system"/>
    <property type="evidence" value="ECO:0007669"/>
    <property type="project" value="TreeGrafter"/>
</dbReference>
<evidence type="ECO:0000256" key="8">
    <source>
        <dbReference type="SAM" id="Phobius"/>
    </source>
</evidence>
<keyword evidence="4" id="KW-0997">Cell inner membrane</keyword>
<keyword evidence="7 8" id="KW-0472">Membrane</keyword>
<evidence type="ECO:0000313" key="10">
    <source>
        <dbReference type="EMBL" id="CUQ76883.1"/>
    </source>
</evidence>
<evidence type="ECO:0000256" key="7">
    <source>
        <dbReference type="ARBA" id="ARBA00023136"/>
    </source>
</evidence>
<sequence length="406" mass="44655">METFSYKAVDASGKDVKGAIEAESKDEAARKIKEQGFTPISIGKQGALDKDVNLSFFGPKKIPARDMSVFCRQFASILKAGVSVINALEMLGEQTENKRLKEAIERTQSSVEKGENLSDSMKENEEFPSILVDMIKAGEASGSLENSLTRMAVQFEKDAKLKGVVKKAMMYPIVLIFVMIGVIVVMLTFVIPSFMTMFEDLDSELPITTRMILAMSDSVKGYWYVYLIVVIGIVVGVKLYGNTENGRHNLDKLKLKIPVFGLLQTKSACASFARTMSTLLQAGMPMIDALEISASTMKNVLYYDALEKVKSGVSLGLPLSNQLRTSGLFPPMVVHMVGIGEETGNVEEMLTNSAVYYEEEVEVQTQTLTSLMEPIIIILMALVVVMLILAIYQPMIQLYNTLGAQG</sequence>
<dbReference type="PANTHER" id="PTHR30012">
    <property type="entry name" value="GENERAL SECRETION PATHWAY PROTEIN"/>
    <property type="match status" value="1"/>
</dbReference>
<dbReference type="InterPro" id="IPR042094">
    <property type="entry name" value="T2SS_GspF_sf"/>
</dbReference>
<dbReference type="AlphaFoldDB" id="A0A174YP33"/>
<dbReference type="InterPro" id="IPR003004">
    <property type="entry name" value="GspF/PilC"/>
</dbReference>
<evidence type="ECO:0000313" key="11">
    <source>
        <dbReference type="Proteomes" id="UP000095621"/>
    </source>
</evidence>
<dbReference type="Proteomes" id="UP000095621">
    <property type="component" value="Unassembled WGS sequence"/>
</dbReference>
<dbReference type="GO" id="GO:0005886">
    <property type="term" value="C:plasma membrane"/>
    <property type="evidence" value="ECO:0007669"/>
    <property type="project" value="UniProtKB-SubCell"/>
</dbReference>
<keyword evidence="5 8" id="KW-0812">Transmembrane</keyword>
<feature type="domain" description="Type II secretion system protein GspF" evidence="9">
    <location>
        <begin position="70"/>
        <end position="192"/>
    </location>
</feature>
<dbReference type="InterPro" id="IPR018076">
    <property type="entry name" value="T2SS_GspF_dom"/>
</dbReference>
<evidence type="ECO:0000256" key="4">
    <source>
        <dbReference type="ARBA" id="ARBA00022519"/>
    </source>
</evidence>
<evidence type="ECO:0000256" key="6">
    <source>
        <dbReference type="ARBA" id="ARBA00022989"/>
    </source>
</evidence>
<evidence type="ECO:0000256" key="3">
    <source>
        <dbReference type="ARBA" id="ARBA00022475"/>
    </source>
</evidence>
<feature type="transmembrane region" description="Helical" evidence="8">
    <location>
        <begin position="170"/>
        <end position="195"/>
    </location>
</feature>
<dbReference type="Gene3D" id="1.20.81.30">
    <property type="entry name" value="Type II secretion system (T2SS), domain F"/>
    <property type="match status" value="2"/>
</dbReference>
<keyword evidence="6 8" id="KW-1133">Transmembrane helix</keyword>